<feature type="region of interest" description="Disordered" evidence="1">
    <location>
        <begin position="1"/>
        <end position="27"/>
    </location>
</feature>
<comment type="caution">
    <text evidence="2">The sequence shown here is derived from an EMBL/GenBank/DDBJ whole genome shotgun (WGS) entry which is preliminary data.</text>
</comment>
<protein>
    <submittedName>
        <fullName evidence="2">Uncharacterized protein</fullName>
    </submittedName>
</protein>
<evidence type="ECO:0000313" key="2">
    <source>
        <dbReference type="EMBL" id="KAF4700409.1"/>
    </source>
</evidence>
<evidence type="ECO:0000256" key="1">
    <source>
        <dbReference type="SAM" id="MobiDB-lite"/>
    </source>
</evidence>
<feature type="compositionally biased region" description="Low complexity" evidence="1">
    <location>
        <begin position="12"/>
        <end position="27"/>
    </location>
</feature>
<organism evidence="2 3">
    <name type="scientific">Perkinsus olseni</name>
    <name type="common">Perkinsus atlanticus</name>
    <dbReference type="NCBI Taxonomy" id="32597"/>
    <lineage>
        <taxon>Eukaryota</taxon>
        <taxon>Sar</taxon>
        <taxon>Alveolata</taxon>
        <taxon>Perkinsozoa</taxon>
        <taxon>Perkinsea</taxon>
        <taxon>Perkinsida</taxon>
        <taxon>Perkinsidae</taxon>
        <taxon>Perkinsus</taxon>
    </lineage>
</organism>
<name>A0A7J6PW09_PEROL</name>
<feature type="non-terminal residue" evidence="2">
    <location>
        <position position="664"/>
    </location>
</feature>
<evidence type="ECO:0000313" key="3">
    <source>
        <dbReference type="Proteomes" id="UP000574390"/>
    </source>
</evidence>
<accession>A0A7J6PW09</accession>
<dbReference type="EMBL" id="JABANM010033968">
    <property type="protein sequence ID" value="KAF4700409.1"/>
    <property type="molecule type" value="Genomic_DNA"/>
</dbReference>
<dbReference type="Proteomes" id="UP000574390">
    <property type="component" value="Unassembled WGS sequence"/>
</dbReference>
<dbReference type="AlphaFoldDB" id="A0A7J6PW09"/>
<reference evidence="2 3" key="1">
    <citation type="submission" date="2020-04" db="EMBL/GenBank/DDBJ databases">
        <title>Perkinsus olseni comparative genomics.</title>
        <authorList>
            <person name="Bogema D.R."/>
        </authorList>
    </citation>
    <scope>NUCLEOTIDE SEQUENCE [LARGE SCALE GENOMIC DNA]</scope>
    <source>
        <strain evidence="2">ATCC PRA-205</strain>
    </source>
</reference>
<sequence>NKEDRSPEQDFYSPESLLSAPYSSSGSSSSVMVTRLIASHLCRRPGGALAPSLRVGGCMVSQRRAYNGGYPFHYVVQYDDPNYDCEADFEFEEIPRDEFGVPAHIPPELSTQIRHTYYVPPQYYPFLKKLGEDTPELKPYTDKLIMGDMTYDDYEEMFYKFAKPLKIYRSRLPLPYRTEAEIAQENYVAWCGKWYSYRQRVQGDYYSRHYFRDWLIGILLGTYLGNLYVKQHRQYRVDMKLFYLEAPEHKINWLRTSMAVSEFFPATTVTRAELLSRLKTEEGESKAVERRLGKCRRNHRVKVAHLCGLRLNERTFPAGVLTLAHLRRLPVSLHRLKHLRLLSLRELPRLRNVPREYAELRPTLVDVGGLEGCPVMNEKLLEALRERGIDGFFRVLEFKHLRRQQQHKLMKVLSEDLYPFEDPSALQACAQRLTRKIKIINSATPEAAKLAMSRLIKHGELIFPAVFSELDEAAVLEKLKRFDEELQSREEVTALELKVKAAMPDLPGDVAHRLALEFRSALSAAKIGSIVRDWRELFPLSKMSTSEMLGKGMFGVDSITERQAGLHRLRELELIRAAFVRAYRPAAEEIVNPLIDYFVSSTRSEERRRLLAENALKERLPATVEDSLRLMKEGLPLVVTDEPSPGSPDGNGVEVRAAAAVEDV</sequence>
<proteinExistence type="predicted"/>
<gene>
    <name evidence="2" type="ORF">FOZ62_013568</name>
</gene>